<accession>A0A412EXK9</accession>
<dbReference type="EMBL" id="QRPD01000006">
    <property type="protein sequence ID" value="RHL87829.1"/>
    <property type="molecule type" value="Genomic_DNA"/>
</dbReference>
<organism evidence="2 5">
    <name type="scientific">Dorea formicigenerans</name>
    <dbReference type="NCBI Taxonomy" id="39486"/>
    <lineage>
        <taxon>Bacteria</taxon>
        <taxon>Bacillati</taxon>
        <taxon>Bacillota</taxon>
        <taxon>Clostridia</taxon>
        <taxon>Lachnospirales</taxon>
        <taxon>Lachnospiraceae</taxon>
        <taxon>Dorea</taxon>
    </lineage>
</organism>
<evidence type="ECO:0000313" key="2">
    <source>
        <dbReference type="EMBL" id="RGR55825.1"/>
    </source>
</evidence>
<dbReference type="AlphaFoldDB" id="A0A412EXK9"/>
<evidence type="ECO:0000313" key="5">
    <source>
        <dbReference type="Proteomes" id="UP000283652"/>
    </source>
</evidence>
<name>A0A412EXK9_9FIRM</name>
<keyword evidence="1" id="KW-0812">Transmembrane</keyword>
<sequence length="103" mass="11383">MDIITILIMASIVVSTLLMIIGPILEFRGKIFFLESKHAPVTSKRYGMWIMTLGAVMFIGGCVLRSMVSGQIINILVLGGYAVWFVGGFISVSRNEVIKMLEK</sequence>
<dbReference type="RefSeq" id="WP_105310119.1">
    <property type="nucleotide sequence ID" value="NZ_AP031430.1"/>
</dbReference>
<evidence type="ECO:0000313" key="3">
    <source>
        <dbReference type="EMBL" id="RHL87829.1"/>
    </source>
</evidence>
<protein>
    <recommendedName>
        <fullName evidence="6">DUF3784 domain-containing protein</fullName>
    </recommendedName>
</protein>
<dbReference type="Proteomes" id="UP000283325">
    <property type="component" value="Unassembled WGS sequence"/>
</dbReference>
<dbReference type="Proteomes" id="UP000283652">
    <property type="component" value="Unassembled WGS sequence"/>
</dbReference>
<reference evidence="4 5" key="1">
    <citation type="submission" date="2018-08" db="EMBL/GenBank/DDBJ databases">
        <title>A genome reference for cultivated species of the human gut microbiota.</title>
        <authorList>
            <person name="Zou Y."/>
            <person name="Xue W."/>
            <person name="Luo G."/>
        </authorList>
    </citation>
    <scope>NUCLEOTIDE SEQUENCE [LARGE SCALE GENOMIC DNA]</scope>
    <source>
        <strain evidence="2 5">AF25-11</strain>
        <strain evidence="3 4">AF36-1BH</strain>
    </source>
</reference>
<keyword evidence="1" id="KW-1133">Transmembrane helix</keyword>
<evidence type="ECO:0000313" key="4">
    <source>
        <dbReference type="Proteomes" id="UP000283325"/>
    </source>
</evidence>
<proteinExistence type="predicted"/>
<feature type="transmembrane region" description="Helical" evidence="1">
    <location>
        <begin position="72"/>
        <end position="93"/>
    </location>
</feature>
<keyword evidence="1" id="KW-0472">Membrane</keyword>
<feature type="transmembrane region" description="Helical" evidence="1">
    <location>
        <begin position="46"/>
        <end position="66"/>
    </location>
</feature>
<evidence type="ECO:0008006" key="6">
    <source>
        <dbReference type="Google" id="ProtNLM"/>
    </source>
</evidence>
<feature type="transmembrane region" description="Helical" evidence="1">
    <location>
        <begin position="6"/>
        <end position="25"/>
    </location>
</feature>
<comment type="caution">
    <text evidence="2">The sequence shown here is derived from an EMBL/GenBank/DDBJ whole genome shotgun (WGS) entry which is preliminary data.</text>
</comment>
<dbReference type="EMBL" id="QRUK01000032">
    <property type="protein sequence ID" value="RGR55825.1"/>
    <property type="molecule type" value="Genomic_DNA"/>
</dbReference>
<gene>
    <name evidence="2" type="ORF">DWY33_13420</name>
    <name evidence="3" type="ORF">DWZ98_08110</name>
</gene>
<evidence type="ECO:0000256" key="1">
    <source>
        <dbReference type="SAM" id="Phobius"/>
    </source>
</evidence>